<dbReference type="Proteomes" id="UP001229244">
    <property type="component" value="Unassembled WGS sequence"/>
</dbReference>
<dbReference type="InterPro" id="IPR008271">
    <property type="entry name" value="Ser/Thr_kinase_AS"/>
</dbReference>
<dbReference type="RefSeq" id="WP_306884078.1">
    <property type="nucleotide sequence ID" value="NZ_JAUSUL010000001.1"/>
</dbReference>
<feature type="region of interest" description="Disordered" evidence="6">
    <location>
        <begin position="154"/>
        <end position="182"/>
    </location>
</feature>
<evidence type="ECO:0000313" key="8">
    <source>
        <dbReference type="EMBL" id="MDQ0314305.1"/>
    </source>
</evidence>
<dbReference type="PANTHER" id="PTHR43289">
    <property type="entry name" value="MITOGEN-ACTIVATED PROTEIN KINASE KINASE KINASE 20-RELATED"/>
    <property type="match status" value="1"/>
</dbReference>
<evidence type="ECO:0000256" key="4">
    <source>
        <dbReference type="ARBA" id="ARBA00022840"/>
    </source>
</evidence>
<dbReference type="AlphaFoldDB" id="A0AAE3VM67"/>
<dbReference type="GO" id="GO:0004674">
    <property type="term" value="F:protein serine/threonine kinase activity"/>
    <property type="evidence" value="ECO:0007669"/>
    <property type="project" value="TreeGrafter"/>
</dbReference>
<keyword evidence="2 5" id="KW-0547">Nucleotide-binding</keyword>
<keyword evidence="9" id="KW-1185">Reference proteome</keyword>
<dbReference type="PROSITE" id="PS00107">
    <property type="entry name" value="PROTEIN_KINASE_ATP"/>
    <property type="match status" value="1"/>
</dbReference>
<evidence type="ECO:0000256" key="2">
    <source>
        <dbReference type="ARBA" id="ARBA00022741"/>
    </source>
</evidence>
<reference evidence="8" key="1">
    <citation type="submission" date="2023-07" db="EMBL/GenBank/DDBJ databases">
        <title>Genomic Encyclopedia of Type Strains, Phase IV (KMG-IV): sequencing the most valuable type-strain genomes for metagenomic binning, comparative biology and taxonomic classification.</title>
        <authorList>
            <person name="Goeker M."/>
        </authorList>
    </citation>
    <scope>NUCLEOTIDE SEQUENCE</scope>
    <source>
        <strain evidence="8">DSM 21202</strain>
    </source>
</reference>
<evidence type="ECO:0000256" key="6">
    <source>
        <dbReference type="SAM" id="MobiDB-lite"/>
    </source>
</evidence>
<keyword evidence="3" id="KW-0418">Kinase</keyword>
<accession>A0AAE3VM67</accession>
<keyword evidence="4 5" id="KW-0067">ATP-binding</keyword>
<dbReference type="Pfam" id="PF00069">
    <property type="entry name" value="Pkinase"/>
    <property type="match status" value="1"/>
</dbReference>
<evidence type="ECO:0000256" key="3">
    <source>
        <dbReference type="ARBA" id="ARBA00022777"/>
    </source>
</evidence>
<dbReference type="SUPFAM" id="SSF56112">
    <property type="entry name" value="Protein kinase-like (PK-like)"/>
    <property type="match status" value="1"/>
</dbReference>
<evidence type="ECO:0000256" key="5">
    <source>
        <dbReference type="PROSITE-ProRule" id="PRU10141"/>
    </source>
</evidence>
<feature type="binding site" evidence="5">
    <location>
        <position position="227"/>
    </location>
    <ligand>
        <name>ATP</name>
        <dbReference type="ChEBI" id="CHEBI:30616"/>
    </ligand>
</feature>
<evidence type="ECO:0000256" key="1">
    <source>
        <dbReference type="ARBA" id="ARBA00022679"/>
    </source>
</evidence>
<dbReference type="InterPro" id="IPR017441">
    <property type="entry name" value="Protein_kinase_ATP_BS"/>
</dbReference>
<dbReference type="GO" id="GO:0005524">
    <property type="term" value="F:ATP binding"/>
    <property type="evidence" value="ECO:0007669"/>
    <property type="project" value="UniProtKB-UniRule"/>
</dbReference>
<evidence type="ECO:0000313" key="9">
    <source>
        <dbReference type="Proteomes" id="UP001229244"/>
    </source>
</evidence>
<dbReference type="PROSITE" id="PS00108">
    <property type="entry name" value="PROTEIN_KINASE_ST"/>
    <property type="match status" value="1"/>
</dbReference>
<feature type="compositionally biased region" description="Basic and acidic residues" evidence="6">
    <location>
        <begin position="87"/>
        <end position="104"/>
    </location>
</feature>
<organism evidence="8 9">
    <name type="scientific">Amorphus orientalis</name>
    <dbReference type="NCBI Taxonomy" id="649198"/>
    <lineage>
        <taxon>Bacteria</taxon>
        <taxon>Pseudomonadati</taxon>
        <taxon>Pseudomonadota</taxon>
        <taxon>Alphaproteobacteria</taxon>
        <taxon>Hyphomicrobiales</taxon>
        <taxon>Amorphaceae</taxon>
        <taxon>Amorphus</taxon>
    </lineage>
</organism>
<evidence type="ECO:0000259" key="7">
    <source>
        <dbReference type="PROSITE" id="PS50011"/>
    </source>
</evidence>
<feature type="compositionally biased region" description="Low complexity" evidence="6">
    <location>
        <begin position="161"/>
        <end position="175"/>
    </location>
</feature>
<proteinExistence type="predicted"/>
<dbReference type="EMBL" id="JAUSUL010000001">
    <property type="protein sequence ID" value="MDQ0314305.1"/>
    <property type="molecule type" value="Genomic_DNA"/>
</dbReference>
<name>A0AAE3VM67_9HYPH</name>
<dbReference type="InterPro" id="IPR011009">
    <property type="entry name" value="Kinase-like_dom_sf"/>
</dbReference>
<comment type="caution">
    <text evidence="8">The sequence shown here is derived from an EMBL/GenBank/DDBJ whole genome shotgun (WGS) entry which is preliminary data.</text>
</comment>
<keyword evidence="1" id="KW-0808">Transferase</keyword>
<protein>
    <recommendedName>
        <fullName evidence="7">Protein kinase domain-containing protein</fullName>
    </recommendedName>
</protein>
<dbReference type="CDD" id="cd14014">
    <property type="entry name" value="STKc_PknB_like"/>
    <property type="match status" value="1"/>
</dbReference>
<dbReference type="InterPro" id="IPR000719">
    <property type="entry name" value="Prot_kinase_dom"/>
</dbReference>
<dbReference type="PROSITE" id="PS50011">
    <property type="entry name" value="PROTEIN_KINASE_DOM"/>
    <property type="match status" value="1"/>
</dbReference>
<dbReference type="PANTHER" id="PTHR43289:SF6">
    <property type="entry name" value="SERINE_THREONINE-PROTEIN KINASE NEKL-3"/>
    <property type="match status" value="1"/>
</dbReference>
<sequence length="459" mass="50242">MVADAHDGHRDKLEAFLSGRLSYVQLISELRNGIVRGSVAPGSLGEVLGEYSASGRLPHDLVPLIIQEVQRGPGHASESDVEEDDEATVRRAPEDGQGARRRSAIDDRVDDVVLQALVEEYKALKGGDAPAQRQDDTDLDHFMSAFVGARLRRTAERTETEASGGASTAAPSASPQTKGGRARVGSLLKERFVLDREIGGGAMGRVYAAVDRRRLEAGDGRPYVAIKVLDRQFGQDSRAFRTLEAEARKAQALAHPNIVHVYDFDRDGPDAFIVMELLRGRPLDEELDRRGRPIPLEETLAMLAGAFTGLGFAHERDVLHCDIKPSNIFLCADGTTKLVDFGIASASTLPVFDVDELASFTGRYAAPEVIEHQIRTPAADVYSMACVVYEMLSGAPPFGDRTSVDARELGKKPANLNSLDRRQMSTLRDALAFDMDQRIASVAEFRSRLEDTGRRWFGR</sequence>
<gene>
    <name evidence="8" type="ORF">J2S73_000742</name>
</gene>
<feature type="domain" description="Protein kinase" evidence="7">
    <location>
        <begin position="192"/>
        <end position="457"/>
    </location>
</feature>
<feature type="region of interest" description="Disordered" evidence="6">
    <location>
        <begin position="70"/>
        <end position="104"/>
    </location>
</feature>
<dbReference type="Gene3D" id="1.10.510.10">
    <property type="entry name" value="Transferase(Phosphotransferase) domain 1"/>
    <property type="match status" value="1"/>
</dbReference>
<dbReference type="SMART" id="SM00220">
    <property type="entry name" value="S_TKc"/>
    <property type="match status" value="1"/>
</dbReference>
<dbReference type="Gene3D" id="3.30.200.20">
    <property type="entry name" value="Phosphorylase Kinase, domain 1"/>
    <property type="match status" value="1"/>
</dbReference>